<dbReference type="EMBL" id="BARU01030724">
    <property type="protein sequence ID" value="GAH66505.1"/>
    <property type="molecule type" value="Genomic_DNA"/>
</dbReference>
<keyword evidence="1" id="KW-0812">Transmembrane</keyword>
<feature type="non-terminal residue" evidence="2">
    <location>
        <position position="1"/>
    </location>
</feature>
<feature type="transmembrane region" description="Helical" evidence="1">
    <location>
        <begin position="81"/>
        <end position="100"/>
    </location>
</feature>
<dbReference type="AlphaFoldDB" id="X1IB74"/>
<accession>X1IB74</accession>
<keyword evidence="1" id="KW-0472">Membrane</keyword>
<reference evidence="2" key="1">
    <citation type="journal article" date="2014" name="Front. Microbiol.">
        <title>High frequency of phylogenetically diverse reductive dehalogenase-homologous genes in deep subseafloor sedimentary metagenomes.</title>
        <authorList>
            <person name="Kawai M."/>
            <person name="Futagami T."/>
            <person name="Toyoda A."/>
            <person name="Takaki Y."/>
            <person name="Nishi S."/>
            <person name="Hori S."/>
            <person name="Arai W."/>
            <person name="Tsubouchi T."/>
            <person name="Morono Y."/>
            <person name="Uchiyama I."/>
            <person name="Ito T."/>
            <person name="Fujiyama A."/>
            <person name="Inagaki F."/>
            <person name="Takami H."/>
        </authorList>
    </citation>
    <scope>NUCLEOTIDE SEQUENCE</scope>
    <source>
        <strain evidence="2">Expedition CK06-06</strain>
    </source>
</reference>
<organism evidence="2">
    <name type="scientific">marine sediment metagenome</name>
    <dbReference type="NCBI Taxonomy" id="412755"/>
    <lineage>
        <taxon>unclassified sequences</taxon>
        <taxon>metagenomes</taxon>
        <taxon>ecological metagenomes</taxon>
    </lineage>
</organism>
<comment type="caution">
    <text evidence="2">The sequence shown here is derived from an EMBL/GenBank/DDBJ whole genome shotgun (WGS) entry which is preliminary data.</text>
</comment>
<gene>
    <name evidence="2" type="ORF">S03H2_48701</name>
</gene>
<evidence type="ECO:0000313" key="2">
    <source>
        <dbReference type="EMBL" id="GAH66505.1"/>
    </source>
</evidence>
<evidence type="ECO:0000256" key="1">
    <source>
        <dbReference type="SAM" id="Phobius"/>
    </source>
</evidence>
<sequence>IQKGIAEAITGIVLGILLITMVDAFAKDGTLPGYSVWLFGLISIIANLATINSFRYGGALYAIGWLLGSLLLRDLLGPADIIFNIVGPIVILILRAWFWIKDIRS</sequence>
<keyword evidence="1" id="KW-1133">Transmembrane helix</keyword>
<feature type="transmembrane region" description="Helical" evidence="1">
    <location>
        <begin position="34"/>
        <end position="51"/>
    </location>
</feature>
<proteinExistence type="predicted"/>
<protein>
    <submittedName>
        <fullName evidence="2">Uncharacterized protein</fullName>
    </submittedName>
</protein>
<name>X1IB74_9ZZZZ</name>